<comment type="caution">
    <text evidence="2">The sequence shown here is derived from an EMBL/GenBank/DDBJ whole genome shotgun (WGS) entry which is preliminary data.</text>
</comment>
<feature type="domain" description="Phasin" evidence="1">
    <location>
        <begin position="6"/>
        <end position="103"/>
    </location>
</feature>
<dbReference type="AlphaFoldDB" id="A0A1J5QZ36"/>
<dbReference type="EMBL" id="MLJW01000568">
    <property type="protein sequence ID" value="OIQ85103.1"/>
    <property type="molecule type" value="Genomic_DNA"/>
</dbReference>
<evidence type="ECO:0000313" key="2">
    <source>
        <dbReference type="EMBL" id="OIQ85103.1"/>
    </source>
</evidence>
<proteinExistence type="predicted"/>
<protein>
    <submittedName>
        <fullName evidence="2">Phasin protein</fullName>
    </submittedName>
</protein>
<name>A0A1J5QZ36_9ZZZZ</name>
<evidence type="ECO:0000259" key="1">
    <source>
        <dbReference type="Pfam" id="PF09361"/>
    </source>
</evidence>
<accession>A0A1J5QZ36</accession>
<dbReference type="NCBIfam" id="TIGR01841">
    <property type="entry name" value="phasin"/>
    <property type="match status" value="1"/>
</dbReference>
<dbReference type="InterPro" id="IPR018968">
    <property type="entry name" value="Phasin"/>
</dbReference>
<dbReference type="Pfam" id="PF09361">
    <property type="entry name" value="Phasin_2"/>
    <property type="match status" value="1"/>
</dbReference>
<reference evidence="2" key="1">
    <citation type="submission" date="2016-10" db="EMBL/GenBank/DDBJ databases">
        <title>Sequence of Gallionella enrichment culture.</title>
        <authorList>
            <person name="Poehlein A."/>
            <person name="Muehling M."/>
            <person name="Daniel R."/>
        </authorList>
    </citation>
    <scope>NUCLEOTIDE SEQUENCE</scope>
</reference>
<organism evidence="2">
    <name type="scientific">mine drainage metagenome</name>
    <dbReference type="NCBI Taxonomy" id="410659"/>
    <lineage>
        <taxon>unclassified sequences</taxon>
        <taxon>metagenomes</taxon>
        <taxon>ecological metagenomes</taxon>
    </lineage>
</organism>
<dbReference type="InterPro" id="IPR010127">
    <property type="entry name" value="Phasin_subfam-1"/>
</dbReference>
<gene>
    <name evidence="2" type="ORF">GALL_330750</name>
</gene>
<sequence>MMTPDQLIAAQKAQVETLFALGGKAVESLEKMLELNIQTLKATMHETSDAALTALTAKDLQELASLQPSLTQPVTEKLMAYSQHVYEIASGTQAEFAKAIEANAAEMHKKVQAMVDTAVKNAPAGTETAVAIMKSALSAANNAYDQVQKASKQAAEVVEANFNTVTNSALKAAQTTTPRKRSAAA</sequence>